<sequence>MTTLNCERVAKEYQEPELEAVETVCRRALDLQPEDDCTIELFSDELLYTLHLVVIPSRQQSLLLRTPLPLGETIEDIAILDWVRHCTDIPVPHVIAFDQTANNEIGFGWRLMPFIASKRADKVWDEMSVTAKEAFTKQVAEFQAQLLDASETKSRLLGQLVSCRLTKADYYKYDVPWEPFYPSRGWIESNLRNTMSKVGSGYFCTQDGTIERQLHTAELLLDLLPTVFPAIDQHERTAIYQSKFSLQNILVDEEGAITAILGWGYASGIPCHYATEVLPLFLTEPIHVDMDQAEARAGHRPFSEDQMEHEQTHLRKIYMEHMGELRPTWDAEVASSTLKNDFIRAAALIYTEDFISPIDTWTRAIKNGENVKLDDVLDTWRQQQSSHRDANSEGKYCSSQDSDYSSSSEWGF</sequence>
<keyword evidence="2" id="KW-1185">Reference proteome</keyword>
<name>A0ACD3Z2L5_FUSSC</name>
<dbReference type="Proteomes" id="UP000830768">
    <property type="component" value="Chromosome 5"/>
</dbReference>
<accession>A0ACD3Z2L5</accession>
<reference evidence="1" key="1">
    <citation type="submission" date="2021-11" db="EMBL/GenBank/DDBJ databases">
        <title>Fusarium solani-melongenae Genome sequencing and assembly.</title>
        <authorList>
            <person name="Xie S."/>
            <person name="Huang L."/>
            <person name="Zhang X."/>
        </authorList>
    </citation>
    <scope>NUCLEOTIDE SEQUENCE</scope>
    <source>
        <strain evidence="1">CRI 24-3</strain>
    </source>
</reference>
<proteinExistence type="predicted"/>
<gene>
    <name evidence="1" type="ORF">LCI18_006377</name>
</gene>
<evidence type="ECO:0000313" key="1">
    <source>
        <dbReference type="EMBL" id="UPK95442.1"/>
    </source>
</evidence>
<organism evidence="1 2">
    <name type="scientific">Fusarium solani subsp. cucurbitae</name>
    <name type="common">Neocosmosporum cucurbitae</name>
    <dbReference type="NCBI Taxonomy" id="2747967"/>
    <lineage>
        <taxon>Eukaryota</taxon>
        <taxon>Fungi</taxon>
        <taxon>Dikarya</taxon>
        <taxon>Ascomycota</taxon>
        <taxon>Pezizomycotina</taxon>
        <taxon>Sordariomycetes</taxon>
        <taxon>Hypocreomycetidae</taxon>
        <taxon>Hypocreales</taxon>
        <taxon>Nectriaceae</taxon>
        <taxon>Fusarium</taxon>
        <taxon>Fusarium solani species complex</taxon>
    </lineage>
</organism>
<dbReference type="EMBL" id="CP090034">
    <property type="protein sequence ID" value="UPK95442.1"/>
    <property type="molecule type" value="Genomic_DNA"/>
</dbReference>
<protein>
    <submittedName>
        <fullName evidence="1">Uncharacterized protein</fullName>
    </submittedName>
</protein>
<evidence type="ECO:0000313" key="2">
    <source>
        <dbReference type="Proteomes" id="UP000830768"/>
    </source>
</evidence>